<gene>
    <name evidence="1" type="ORF">CALMAC_LOCUS9646</name>
</gene>
<keyword evidence="2" id="KW-1185">Reference proteome</keyword>
<organism evidence="1 2">
    <name type="scientific">Callosobruchus maculatus</name>
    <name type="common">Southern cowpea weevil</name>
    <name type="synonym">Pulse bruchid</name>
    <dbReference type="NCBI Taxonomy" id="64391"/>
    <lineage>
        <taxon>Eukaryota</taxon>
        <taxon>Metazoa</taxon>
        <taxon>Ecdysozoa</taxon>
        <taxon>Arthropoda</taxon>
        <taxon>Hexapoda</taxon>
        <taxon>Insecta</taxon>
        <taxon>Pterygota</taxon>
        <taxon>Neoptera</taxon>
        <taxon>Endopterygota</taxon>
        <taxon>Coleoptera</taxon>
        <taxon>Polyphaga</taxon>
        <taxon>Cucujiformia</taxon>
        <taxon>Chrysomeloidea</taxon>
        <taxon>Chrysomelidae</taxon>
        <taxon>Bruchinae</taxon>
        <taxon>Bruchini</taxon>
        <taxon>Callosobruchus</taxon>
    </lineage>
</organism>
<feature type="non-terminal residue" evidence="1">
    <location>
        <position position="1"/>
    </location>
</feature>
<dbReference type="Proteomes" id="UP000410492">
    <property type="component" value="Unassembled WGS sequence"/>
</dbReference>
<name>A0A653CJM9_CALMS</name>
<evidence type="ECO:0000313" key="2">
    <source>
        <dbReference type="Proteomes" id="UP000410492"/>
    </source>
</evidence>
<dbReference type="EMBL" id="CAACVG010008015">
    <property type="protein sequence ID" value="VEN48057.1"/>
    <property type="molecule type" value="Genomic_DNA"/>
</dbReference>
<protein>
    <submittedName>
        <fullName evidence="1">Uncharacterized protein</fullName>
    </submittedName>
</protein>
<accession>A0A653CJM9</accession>
<sequence length="12" mass="1457">LLAGKFLRRRQV</sequence>
<reference evidence="1 2" key="1">
    <citation type="submission" date="2019-01" db="EMBL/GenBank/DDBJ databases">
        <authorList>
            <person name="Sayadi A."/>
        </authorList>
    </citation>
    <scope>NUCLEOTIDE SEQUENCE [LARGE SCALE GENOMIC DNA]</scope>
</reference>
<evidence type="ECO:0000313" key="1">
    <source>
        <dbReference type="EMBL" id="VEN48057.1"/>
    </source>
</evidence>
<proteinExistence type="predicted"/>